<reference evidence="3 4" key="1">
    <citation type="submission" date="2022-09" db="EMBL/GenBank/DDBJ databases">
        <title>Enrichment on poylsaccharides allowed isolation of novel metabolic and taxonomic groups of Haloarchaea.</title>
        <authorList>
            <person name="Sorokin D.Y."/>
            <person name="Elcheninov A.G."/>
            <person name="Khizhniak T.V."/>
            <person name="Kolganova T.V."/>
            <person name="Kublanov I.V."/>
        </authorList>
    </citation>
    <scope>NUCLEOTIDE SEQUENCE [LARGE SCALE GENOMIC DNA]</scope>
    <source>
        <strain evidence="3 4">AArc-curdl1</strain>
    </source>
</reference>
<dbReference type="RefSeq" id="WP_342806536.1">
    <property type="nucleotide sequence ID" value="NZ_JAOPJZ010000002.1"/>
</dbReference>
<dbReference type="GO" id="GO:0004175">
    <property type="term" value="F:endopeptidase activity"/>
    <property type="evidence" value="ECO:0007669"/>
    <property type="project" value="UniProtKB-ARBA"/>
</dbReference>
<name>A0AAP2Z639_9EURY</name>
<evidence type="ECO:0000256" key="1">
    <source>
        <dbReference type="SAM" id="Phobius"/>
    </source>
</evidence>
<dbReference type="GO" id="GO:0080120">
    <property type="term" value="P:CAAX-box protein maturation"/>
    <property type="evidence" value="ECO:0007669"/>
    <property type="project" value="UniProtKB-ARBA"/>
</dbReference>
<keyword evidence="1" id="KW-0812">Transmembrane</keyword>
<keyword evidence="1" id="KW-1133">Transmembrane helix</keyword>
<dbReference type="PANTHER" id="PTHR36435">
    <property type="entry name" value="SLR1288 PROTEIN"/>
    <property type="match status" value="1"/>
</dbReference>
<gene>
    <name evidence="3" type="ORF">OB919_03740</name>
</gene>
<feature type="transmembrane region" description="Helical" evidence="1">
    <location>
        <begin position="348"/>
        <end position="367"/>
    </location>
</feature>
<feature type="transmembrane region" description="Helical" evidence="1">
    <location>
        <begin position="16"/>
        <end position="37"/>
    </location>
</feature>
<keyword evidence="3" id="KW-0378">Hydrolase</keyword>
<keyword evidence="3" id="KW-0482">Metalloprotease</keyword>
<keyword evidence="3" id="KW-0645">Protease</keyword>
<evidence type="ECO:0000313" key="3">
    <source>
        <dbReference type="EMBL" id="MCU4751100.1"/>
    </source>
</evidence>
<proteinExistence type="predicted"/>
<keyword evidence="4" id="KW-1185">Reference proteome</keyword>
<feature type="transmembrane region" description="Helical" evidence="1">
    <location>
        <begin position="100"/>
        <end position="123"/>
    </location>
</feature>
<organism evidence="3 4">
    <name type="scientific">Natronosalvus hydrolyticus</name>
    <dbReference type="NCBI Taxonomy" id="2979988"/>
    <lineage>
        <taxon>Archaea</taxon>
        <taxon>Methanobacteriati</taxon>
        <taxon>Methanobacteriota</taxon>
        <taxon>Stenosarchaea group</taxon>
        <taxon>Halobacteria</taxon>
        <taxon>Halobacteriales</taxon>
        <taxon>Natrialbaceae</taxon>
        <taxon>Natronosalvus</taxon>
    </lineage>
</organism>
<feature type="transmembrane region" description="Helical" evidence="1">
    <location>
        <begin position="43"/>
        <end position="61"/>
    </location>
</feature>
<feature type="transmembrane region" description="Helical" evidence="1">
    <location>
        <begin position="144"/>
        <end position="165"/>
    </location>
</feature>
<protein>
    <submittedName>
        <fullName evidence="3">CPBP family intramembrane metalloprotease</fullName>
    </submittedName>
</protein>
<evidence type="ECO:0000259" key="2">
    <source>
        <dbReference type="Pfam" id="PF02517"/>
    </source>
</evidence>
<keyword evidence="1" id="KW-0472">Membrane</keyword>
<feature type="transmembrane region" description="Helical" evidence="1">
    <location>
        <begin position="73"/>
        <end position="94"/>
    </location>
</feature>
<dbReference type="InterPro" id="IPR052710">
    <property type="entry name" value="CAAX_protease"/>
</dbReference>
<feature type="transmembrane region" description="Helical" evidence="1">
    <location>
        <begin position="220"/>
        <end position="240"/>
    </location>
</feature>
<dbReference type="GO" id="GO:0008237">
    <property type="term" value="F:metallopeptidase activity"/>
    <property type="evidence" value="ECO:0007669"/>
    <property type="project" value="UniProtKB-KW"/>
</dbReference>
<feature type="transmembrane region" description="Helical" evidence="1">
    <location>
        <begin position="292"/>
        <end position="313"/>
    </location>
</feature>
<evidence type="ECO:0000313" key="4">
    <source>
        <dbReference type="Proteomes" id="UP001321047"/>
    </source>
</evidence>
<dbReference type="EMBL" id="JAOPJZ010000002">
    <property type="protein sequence ID" value="MCU4751100.1"/>
    <property type="molecule type" value="Genomic_DNA"/>
</dbReference>
<accession>A0AAP2Z639</accession>
<dbReference type="Pfam" id="PF02517">
    <property type="entry name" value="Rce1-like"/>
    <property type="match status" value="1"/>
</dbReference>
<feature type="transmembrane region" description="Helical" evidence="1">
    <location>
        <begin position="180"/>
        <end position="200"/>
    </location>
</feature>
<comment type="caution">
    <text evidence="3">The sequence shown here is derived from an EMBL/GenBank/DDBJ whole genome shotgun (WGS) entry which is preliminary data.</text>
</comment>
<sequence length="368" mass="38678">MNETARDERTRSERETVAGIGLALAAIAMAGMAVPLRQGVDDPAVQVGLVCSLLAVAVFAGRRYDWLERRYSLVGALASFAVVALAGFALNQGITATVSLAGVTLPSVFVAFITGGVAIGIAVAEYGEITLTDLGQQLTLTTQLSAVAVVAWLMAAFVGVLFIQFGRGIWGDLSGNQLRIANQIGFAVATGGIAVGYVYATGRDWSFFDLRRPTLREIGWIAGGIVLIFLANIAISYLFTSSGVEGAEHTATQDVAQNPQLLYVVIPASILIVGPFEELFYRNVVQKSMYDVFSPVGALLVSSVIFAGVHYVAYALSGAAFGAVLASLAVVFGLSLVLGTVYLRTGNLFVPAIIHGLYNAIVFASVVL</sequence>
<dbReference type="PANTHER" id="PTHR36435:SF1">
    <property type="entry name" value="CAAX AMINO TERMINAL PROTEASE FAMILY PROTEIN"/>
    <property type="match status" value="1"/>
</dbReference>
<feature type="transmembrane region" description="Helical" evidence="1">
    <location>
        <begin position="319"/>
        <end position="341"/>
    </location>
</feature>
<dbReference type="AlphaFoldDB" id="A0AAP2Z639"/>
<feature type="transmembrane region" description="Helical" evidence="1">
    <location>
        <begin position="260"/>
        <end position="280"/>
    </location>
</feature>
<dbReference type="Proteomes" id="UP001321047">
    <property type="component" value="Unassembled WGS sequence"/>
</dbReference>
<dbReference type="InterPro" id="IPR003675">
    <property type="entry name" value="Rce1/LyrA-like_dom"/>
</dbReference>
<feature type="domain" description="CAAX prenyl protease 2/Lysostaphin resistance protein A-like" evidence="2">
    <location>
        <begin position="261"/>
        <end position="361"/>
    </location>
</feature>